<evidence type="ECO:0000313" key="4">
    <source>
        <dbReference type="EMBL" id="KAH8697643.1"/>
    </source>
</evidence>
<dbReference type="AlphaFoldDB" id="A0AAD4KPU6"/>
<dbReference type="GeneID" id="70244358"/>
<feature type="domain" description="NmrA-like" evidence="3">
    <location>
        <begin position="17"/>
        <end position="255"/>
    </location>
</feature>
<evidence type="ECO:0000256" key="2">
    <source>
        <dbReference type="ARBA" id="ARBA00022857"/>
    </source>
</evidence>
<protein>
    <recommendedName>
        <fullName evidence="3">NmrA-like domain-containing protein</fullName>
    </recommendedName>
</protein>
<keyword evidence="2" id="KW-0521">NADP</keyword>
<accession>A0AAD4KPU6</accession>
<dbReference type="Gene3D" id="3.40.50.720">
    <property type="entry name" value="NAD(P)-binding Rossmann-like Domain"/>
    <property type="match status" value="1"/>
</dbReference>
<dbReference type="Proteomes" id="UP001201262">
    <property type="component" value="Unassembled WGS sequence"/>
</dbReference>
<keyword evidence="5" id="KW-1185">Reference proteome</keyword>
<gene>
    <name evidence="4" type="ORF">BGW36DRAFT_359426</name>
</gene>
<dbReference type="Gene3D" id="3.90.25.10">
    <property type="entry name" value="UDP-galactose 4-epimerase, domain 1"/>
    <property type="match status" value="1"/>
</dbReference>
<dbReference type="PANTHER" id="PTHR42748:SF29">
    <property type="entry name" value="NMRA-LIKE DOMAIN-CONTAINING PROTEIN"/>
    <property type="match status" value="1"/>
</dbReference>
<proteinExistence type="inferred from homology"/>
<dbReference type="RefSeq" id="XP_046072344.1">
    <property type="nucleotide sequence ID" value="XM_046214071.1"/>
</dbReference>
<organism evidence="4 5">
    <name type="scientific">Talaromyces proteolyticus</name>
    <dbReference type="NCBI Taxonomy" id="1131652"/>
    <lineage>
        <taxon>Eukaryota</taxon>
        <taxon>Fungi</taxon>
        <taxon>Dikarya</taxon>
        <taxon>Ascomycota</taxon>
        <taxon>Pezizomycotina</taxon>
        <taxon>Eurotiomycetes</taxon>
        <taxon>Eurotiomycetidae</taxon>
        <taxon>Eurotiales</taxon>
        <taxon>Trichocomaceae</taxon>
        <taxon>Talaromyces</taxon>
        <taxon>Talaromyces sect. Bacilispori</taxon>
    </lineage>
</organism>
<dbReference type="PANTHER" id="PTHR42748">
    <property type="entry name" value="NITROGEN METABOLITE REPRESSION PROTEIN NMRA FAMILY MEMBER"/>
    <property type="match status" value="1"/>
</dbReference>
<dbReference type="InterPro" id="IPR008030">
    <property type="entry name" value="NmrA-like"/>
</dbReference>
<reference evidence="4" key="1">
    <citation type="submission" date="2021-12" db="EMBL/GenBank/DDBJ databases">
        <title>Convergent genome expansion in fungi linked to evolution of root-endophyte symbiosis.</title>
        <authorList>
            <consortium name="DOE Joint Genome Institute"/>
            <person name="Ke Y.-H."/>
            <person name="Bonito G."/>
            <person name="Liao H.-L."/>
            <person name="Looney B."/>
            <person name="Rojas-Flechas A."/>
            <person name="Nash J."/>
            <person name="Hameed K."/>
            <person name="Schadt C."/>
            <person name="Martin F."/>
            <person name="Crous P.W."/>
            <person name="Miettinen O."/>
            <person name="Magnuson J.K."/>
            <person name="Labbe J."/>
            <person name="Jacobson D."/>
            <person name="Doktycz M.J."/>
            <person name="Veneault-Fourrey C."/>
            <person name="Kuo A."/>
            <person name="Mondo S."/>
            <person name="Calhoun S."/>
            <person name="Riley R."/>
            <person name="Ohm R."/>
            <person name="LaButti K."/>
            <person name="Andreopoulos B."/>
            <person name="Pangilinan J."/>
            <person name="Nolan M."/>
            <person name="Tritt A."/>
            <person name="Clum A."/>
            <person name="Lipzen A."/>
            <person name="Daum C."/>
            <person name="Barry K."/>
            <person name="Grigoriev I.V."/>
            <person name="Vilgalys R."/>
        </authorList>
    </citation>
    <scope>NUCLEOTIDE SEQUENCE</scope>
    <source>
        <strain evidence="4">PMI_201</strain>
    </source>
</reference>
<evidence type="ECO:0000256" key="1">
    <source>
        <dbReference type="ARBA" id="ARBA00006328"/>
    </source>
</evidence>
<dbReference type="Pfam" id="PF05368">
    <property type="entry name" value="NmrA"/>
    <property type="match status" value="1"/>
</dbReference>
<comment type="similarity">
    <text evidence="1">Belongs to the NmrA-type oxidoreductase family.</text>
</comment>
<dbReference type="EMBL" id="JAJTJA010000006">
    <property type="protein sequence ID" value="KAH8697643.1"/>
    <property type="molecule type" value="Genomic_DNA"/>
</dbReference>
<dbReference type="GO" id="GO:0005634">
    <property type="term" value="C:nucleus"/>
    <property type="evidence" value="ECO:0007669"/>
    <property type="project" value="TreeGrafter"/>
</dbReference>
<dbReference type="SUPFAM" id="SSF51735">
    <property type="entry name" value="NAD(P)-binding Rossmann-fold domains"/>
    <property type="match status" value="1"/>
</dbReference>
<evidence type="ECO:0000259" key="3">
    <source>
        <dbReference type="Pfam" id="PF05368"/>
    </source>
</evidence>
<dbReference type="InterPro" id="IPR051164">
    <property type="entry name" value="NmrA-like_oxidored"/>
</dbReference>
<comment type="caution">
    <text evidence="4">The sequence shown here is derived from an EMBL/GenBank/DDBJ whole genome shotgun (WGS) entry which is preliminary data.</text>
</comment>
<dbReference type="InterPro" id="IPR036291">
    <property type="entry name" value="NAD(P)-bd_dom_sf"/>
</dbReference>
<evidence type="ECO:0000313" key="5">
    <source>
        <dbReference type="Proteomes" id="UP001201262"/>
    </source>
</evidence>
<sequence length="300" mass="32725">MAASHQKLSSKHLPQTPNWKVRITTRNPSSSAAQALAAQGTEVVQADLSNSSTLYKAFQDANAIFLNTDFWGIYLSFVTAMITSKADSTGEQLADPSKVAYETELTHGKNAADVAAQVPTLERFVYSALPATTKVTCGKCHSDHAESKDAIVEYIENELVDLAKKTSLIYLGAYNSNALLSPKLDPLHGKYKQIPRCQIIDPNESTGPFVRALIEDEAPGIKLLGYNTKSYLSYQEICDIWSRASGKKAGFARGSPALAEFGYTGSIKVIEPSDLKNTVQTKSWEVWIMGRGSKLILEVV</sequence>
<name>A0AAD4KPU6_9EURO</name>